<dbReference type="Pfam" id="PF13359">
    <property type="entry name" value="DDE_Tnp_4"/>
    <property type="match status" value="1"/>
</dbReference>
<keyword evidence="2" id="KW-0479">Metal-binding</keyword>
<comment type="cofactor">
    <cofactor evidence="1">
        <name>a divalent metal cation</name>
        <dbReference type="ChEBI" id="CHEBI:60240"/>
    </cofactor>
</comment>
<protein>
    <recommendedName>
        <fullName evidence="3">DDE Tnp4 domain-containing protein</fullName>
    </recommendedName>
</protein>
<gene>
    <name evidence="4" type="ORF">PLOB_00005678</name>
</gene>
<evidence type="ECO:0000313" key="5">
    <source>
        <dbReference type="Proteomes" id="UP001159405"/>
    </source>
</evidence>
<evidence type="ECO:0000259" key="3">
    <source>
        <dbReference type="Pfam" id="PF13359"/>
    </source>
</evidence>
<feature type="domain" description="DDE Tnp4" evidence="3">
    <location>
        <begin position="175"/>
        <end position="332"/>
    </location>
</feature>
<keyword evidence="5" id="KW-1185">Reference proteome</keyword>
<dbReference type="PANTHER" id="PTHR34615:SF1">
    <property type="entry name" value="PX DOMAIN-CONTAINING PROTEIN"/>
    <property type="match status" value="1"/>
</dbReference>
<sequence length="365" mass="42275">MSSFKEVRELLLVACDSEIINDEEFLVLFENYRSRNPQFPYNSYPRFELENMQDDECLAEFRVKKEDVPRLADVLQIPETVRCEQRSVCGRIEGLCMLLRRLAYPCRYSDMIHRFARPVPEICMITNTVMDFIFDYHAHRLTQWNPRIMNAQALQSYADAVSVRGAPLQNCFGFVDGTVRPIARPGEHQRLAYNGHKRVHSLKFQSLALPNGLIANMYGPIEGKRHDACMLVESKLLRDLERNAFSPTGEPMCIYGDPAYPHRVNLQCPFRQRVLTPDMEAFNKAMSQVRVSVEWLFGDIVNYFKFLDFKKNLKIGMSSIGKLYLVSALLQNAITCLYGNNISEFFDLKPPSLQYYFQSMGWPVE</sequence>
<evidence type="ECO:0000256" key="1">
    <source>
        <dbReference type="ARBA" id="ARBA00001968"/>
    </source>
</evidence>
<comment type="caution">
    <text evidence="4">The sequence shown here is derived from an EMBL/GenBank/DDBJ whole genome shotgun (WGS) entry which is preliminary data.</text>
</comment>
<evidence type="ECO:0000256" key="2">
    <source>
        <dbReference type="ARBA" id="ARBA00022723"/>
    </source>
</evidence>
<dbReference type="InterPro" id="IPR027806">
    <property type="entry name" value="HARBI1_dom"/>
</dbReference>
<organism evidence="4 5">
    <name type="scientific">Porites lobata</name>
    <dbReference type="NCBI Taxonomy" id="104759"/>
    <lineage>
        <taxon>Eukaryota</taxon>
        <taxon>Metazoa</taxon>
        <taxon>Cnidaria</taxon>
        <taxon>Anthozoa</taxon>
        <taxon>Hexacorallia</taxon>
        <taxon>Scleractinia</taxon>
        <taxon>Fungiina</taxon>
        <taxon>Poritidae</taxon>
        <taxon>Porites</taxon>
    </lineage>
</organism>
<dbReference type="EMBL" id="CALNXK010000125">
    <property type="protein sequence ID" value="CAH3163169.1"/>
    <property type="molecule type" value="Genomic_DNA"/>
</dbReference>
<dbReference type="Proteomes" id="UP001159405">
    <property type="component" value="Unassembled WGS sequence"/>
</dbReference>
<name>A0ABN8QGC8_9CNID</name>
<evidence type="ECO:0000313" key="4">
    <source>
        <dbReference type="EMBL" id="CAH3163169.1"/>
    </source>
</evidence>
<dbReference type="PANTHER" id="PTHR34615">
    <property type="entry name" value="PX DOMAIN-CONTAINING PROTEIN"/>
    <property type="match status" value="1"/>
</dbReference>
<accession>A0ABN8QGC8</accession>
<reference evidence="4 5" key="1">
    <citation type="submission" date="2022-05" db="EMBL/GenBank/DDBJ databases">
        <authorList>
            <consortium name="Genoscope - CEA"/>
            <person name="William W."/>
        </authorList>
    </citation>
    <scope>NUCLEOTIDE SEQUENCE [LARGE SCALE GENOMIC DNA]</scope>
</reference>
<proteinExistence type="predicted"/>